<dbReference type="Proteomes" id="UP000220629">
    <property type="component" value="Unassembled WGS sequence"/>
</dbReference>
<comment type="caution">
    <text evidence="3">The sequence shown here is derived from an EMBL/GenBank/DDBJ whole genome shotgun (WGS) entry which is preliminary data.</text>
</comment>
<dbReference type="CDD" id="cd19438">
    <property type="entry name" value="lipocalin_Blc-like"/>
    <property type="match status" value="1"/>
</dbReference>
<dbReference type="GO" id="GO:0008289">
    <property type="term" value="F:lipid binding"/>
    <property type="evidence" value="ECO:0007669"/>
    <property type="project" value="UniProtKB-UniRule"/>
</dbReference>
<dbReference type="InterPro" id="IPR002446">
    <property type="entry name" value="Lipocalin_bac"/>
</dbReference>
<accession>A0A2A7SAJ6</accession>
<dbReference type="PANTHER" id="PTHR10612:SF34">
    <property type="entry name" value="APOLIPOPROTEIN D"/>
    <property type="match status" value="1"/>
</dbReference>
<comment type="subcellular location">
    <subcellularLocation>
        <location evidence="2">Cell outer membrane</location>
    </subcellularLocation>
</comment>
<dbReference type="PROSITE" id="PS51257">
    <property type="entry name" value="PROKAR_LIPOPROTEIN"/>
    <property type="match status" value="1"/>
</dbReference>
<dbReference type="PANTHER" id="PTHR10612">
    <property type="entry name" value="APOLIPOPROTEIN D"/>
    <property type="match status" value="1"/>
</dbReference>
<dbReference type="RefSeq" id="WP_013691291.1">
    <property type="nucleotide sequence ID" value="NZ_CADEPO010000015.1"/>
</dbReference>
<dbReference type="AlphaFoldDB" id="A0A2A7SAJ6"/>
<sequence>MKAGILGTYGSWAILAAAVAVLAGCAALAGGPKGNAKVPEPAKEVELDRYLGRWFELARYENRFERGCEGVTADYSLRADGLIEVRNTCRQGAPDGPARESLGRAKRVPDSRGAKLKVSFWGPFYVGNYWVLDHADDYTWSIVGEPSGRFLWILTREARPSAQLRRMLFERAAALGYDTSRLRPTAQ</sequence>
<gene>
    <name evidence="3" type="ORF">CRM94_00020</name>
</gene>
<dbReference type="InterPro" id="IPR022271">
    <property type="entry name" value="Lipocalin_ApoD"/>
</dbReference>
<dbReference type="InterPro" id="IPR047202">
    <property type="entry name" value="Lipocalin_Blc-like_dom"/>
</dbReference>
<proteinExistence type="inferred from homology"/>
<protein>
    <recommendedName>
        <fullName evidence="2">Outer membrane lipoprotein Blc</fullName>
    </recommendedName>
</protein>
<keyword evidence="2" id="KW-0446">Lipid-binding</keyword>
<keyword evidence="2" id="KW-0472">Membrane</keyword>
<dbReference type="PIRSF" id="PIRSF036893">
    <property type="entry name" value="Lipocalin_ApoD"/>
    <property type="match status" value="1"/>
</dbReference>
<evidence type="ECO:0000313" key="3">
    <source>
        <dbReference type="EMBL" id="PEH40687.1"/>
    </source>
</evidence>
<evidence type="ECO:0000256" key="2">
    <source>
        <dbReference type="PIRNR" id="PIRNR036893"/>
    </source>
</evidence>
<dbReference type="InterPro" id="IPR022272">
    <property type="entry name" value="Lipocalin_CS"/>
</dbReference>
<dbReference type="GO" id="GO:0006950">
    <property type="term" value="P:response to stress"/>
    <property type="evidence" value="ECO:0007669"/>
    <property type="project" value="UniProtKB-ARBA"/>
</dbReference>
<dbReference type="OMA" id="WILYVDD"/>
<dbReference type="Gene3D" id="2.40.128.20">
    <property type="match status" value="1"/>
</dbReference>
<dbReference type="InterPro" id="IPR000566">
    <property type="entry name" value="Lipocln_cytosolic_FA-bd_dom"/>
</dbReference>
<comment type="subunit">
    <text evidence="2">Homodimer.</text>
</comment>
<comment type="similarity">
    <text evidence="1 2">Belongs to the calycin superfamily. Lipocalin family.</text>
</comment>
<dbReference type="Pfam" id="PF08212">
    <property type="entry name" value="Lipocalin_2"/>
    <property type="match status" value="1"/>
</dbReference>
<organism evidence="3 4">
    <name type="scientific">Burkholderia gladioli</name>
    <name type="common">Pseudomonas marginata</name>
    <name type="synonym">Phytomonas marginata</name>
    <dbReference type="NCBI Taxonomy" id="28095"/>
    <lineage>
        <taxon>Bacteria</taxon>
        <taxon>Pseudomonadati</taxon>
        <taxon>Pseudomonadota</taxon>
        <taxon>Betaproteobacteria</taxon>
        <taxon>Burkholderiales</taxon>
        <taxon>Burkholderiaceae</taxon>
        <taxon>Burkholderia</taxon>
    </lineage>
</organism>
<evidence type="ECO:0000313" key="4">
    <source>
        <dbReference type="Proteomes" id="UP000220629"/>
    </source>
</evidence>
<dbReference type="PROSITE" id="PS00213">
    <property type="entry name" value="LIPOCALIN"/>
    <property type="match status" value="1"/>
</dbReference>
<dbReference type="PRINTS" id="PR01171">
    <property type="entry name" value="BCTLIPOCALIN"/>
</dbReference>
<dbReference type="SUPFAM" id="SSF50814">
    <property type="entry name" value="Lipocalins"/>
    <property type="match status" value="1"/>
</dbReference>
<dbReference type="EMBL" id="PDDY01000001">
    <property type="protein sequence ID" value="PEH40687.1"/>
    <property type="molecule type" value="Genomic_DNA"/>
</dbReference>
<dbReference type="GO" id="GO:0009279">
    <property type="term" value="C:cell outer membrane"/>
    <property type="evidence" value="ECO:0007669"/>
    <property type="project" value="UniProtKB-SubCell"/>
</dbReference>
<comment type="function">
    <text evidence="2">Involved in the storage or transport of lipids necessary for membrane maintenance under stressful conditions. Displays a binding preference for lysophospholipids.</text>
</comment>
<keyword evidence="2" id="KW-0449">Lipoprotein</keyword>
<name>A0A2A7SAJ6_BURGA</name>
<dbReference type="InterPro" id="IPR012674">
    <property type="entry name" value="Calycin"/>
</dbReference>
<evidence type="ECO:0000256" key="1">
    <source>
        <dbReference type="ARBA" id="ARBA00006889"/>
    </source>
</evidence>
<keyword evidence="2" id="KW-0998">Cell outer membrane</keyword>
<reference evidence="4" key="1">
    <citation type="submission" date="2017-09" db="EMBL/GenBank/DDBJ databases">
        <title>FDA dAtabase for Regulatory Grade micrObial Sequences (FDA-ARGOS): Supporting development and validation of Infectious Disease Dx tests.</title>
        <authorList>
            <person name="Minogue T."/>
            <person name="Wolcott M."/>
            <person name="Wasieloski L."/>
            <person name="Aguilar W."/>
            <person name="Moore D."/>
            <person name="Tallon L."/>
            <person name="Sadzewicz L."/>
            <person name="Ott S."/>
            <person name="Zhao X."/>
            <person name="Nagaraj S."/>
            <person name="Vavikolanu K."/>
            <person name="Aluvathingal J."/>
            <person name="Nadendla S."/>
            <person name="Sichtig H."/>
        </authorList>
    </citation>
    <scope>NUCLEOTIDE SEQUENCE [LARGE SCALE GENOMIC DNA]</scope>
    <source>
        <strain evidence="4">FDAARGOS_390</strain>
    </source>
</reference>